<evidence type="ECO:0000256" key="3">
    <source>
        <dbReference type="ARBA" id="ARBA00022777"/>
    </source>
</evidence>
<dbReference type="GO" id="GO:0016301">
    <property type="term" value="F:kinase activity"/>
    <property type="evidence" value="ECO:0007669"/>
    <property type="project" value="UniProtKB-KW"/>
</dbReference>
<comment type="similarity">
    <text evidence="1">Belongs to the carbohydrate kinase PfkB family.</text>
</comment>
<dbReference type="RefSeq" id="WP_268886618.1">
    <property type="nucleotide sequence ID" value="NZ_BNJF01000001.1"/>
</dbReference>
<evidence type="ECO:0000259" key="4">
    <source>
        <dbReference type="Pfam" id="PF00294"/>
    </source>
</evidence>
<dbReference type="PANTHER" id="PTHR43320">
    <property type="entry name" value="SUGAR KINASE"/>
    <property type="match status" value="1"/>
</dbReference>
<keyword evidence="3" id="KW-0418">Kinase</keyword>
<evidence type="ECO:0000256" key="2">
    <source>
        <dbReference type="ARBA" id="ARBA00022679"/>
    </source>
</evidence>
<reference evidence="5" key="1">
    <citation type="submission" date="2020-10" db="EMBL/GenBank/DDBJ databases">
        <title>Taxonomic study of unclassified bacteria belonging to the class Ktedonobacteria.</title>
        <authorList>
            <person name="Yabe S."/>
            <person name="Wang C.M."/>
            <person name="Zheng Y."/>
            <person name="Sakai Y."/>
            <person name="Cavaletti L."/>
            <person name="Monciardini P."/>
            <person name="Donadio S."/>
        </authorList>
    </citation>
    <scope>NUCLEOTIDE SEQUENCE</scope>
    <source>
        <strain evidence="5">SOSP1-1</strain>
    </source>
</reference>
<dbReference type="InterPro" id="IPR011611">
    <property type="entry name" value="PfkB_dom"/>
</dbReference>
<dbReference type="CDD" id="cd01166">
    <property type="entry name" value="KdgK"/>
    <property type="match status" value="1"/>
</dbReference>
<dbReference type="PANTHER" id="PTHR43320:SF2">
    <property type="entry name" value="2-DEHYDRO-3-DEOXYGLUCONOKINASE_2-DEHYDRO-3-DEOXYGALACTONOKINASE"/>
    <property type="match status" value="1"/>
</dbReference>
<keyword evidence="6" id="KW-1185">Reference proteome</keyword>
<dbReference type="AlphaFoldDB" id="A0A8J3HS42"/>
<gene>
    <name evidence="5" type="primary">kdgK</name>
    <name evidence="5" type="ORF">KSX_07770</name>
</gene>
<feature type="domain" description="Carbohydrate kinase PfkB" evidence="4">
    <location>
        <begin position="9"/>
        <end position="303"/>
    </location>
</feature>
<name>A0A8J3HS42_9CHLR</name>
<evidence type="ECO:0000313" key="5">
    <source>
        <dbReference type="EMBL" id="GHO42614.1"/>
    </source>
</evidence>
<dbReference type="PROSITE" id="PS00584">
    <property type="entry name" value="PFKB_KINASES_2"/>
    <property type="match status" value="1"/>
</dbReference>
<accession>A0A8J3HS42</accession>
<dbReference type="SUPFAM" id="SSF53613">
    <property type="entry name" value="Ribokinase-like"/>
    <property type="match status" value="1"/>
</dbReference>
<dbReference type="InterPro" id="IPR029056">
    <property type="entry name" value="Ribokinase-like"/>
</dbReference>
<organism evidence="5 6">
    <name type="scientific">Ktedonospora formicarum</name>
    <dbReference type="NCBI Taxonomy" id="2778364"/>
    <lineage>
        <taxon>Bacteria</taxon>
        <taxon>Bacillati</taxon>
        <taxon>Chloroflexota</taxon>
        <taxon>Ktedonobacteria</taxon>
        <taxon>Ktedonobacterales</taxon>
        <taxon>Ktedonobacteraceae</taxon>
        <taxon>Ktedonospora</taxon>
    </lineage>
</organism>
<dbReference type="Gene3D" id="3.40.1190.20">
    <property type="match status" value="1"/>
</dbReference>
<keyword evidence="2" id="KW-0808">Transferase</keyword>
<dbReference type="EMBL" id="BNJF01000001">
    <property type="protein sequence ID" value="GHO42614.1"/>
    <property type="molecule type" value="Genomic_DNA"/>
</dbReference>
<evidence type="ECO:0000256" key="1">
    <source>
        <dbReference type="ARBA" id="ARBA00010688"/>
    </source>
</evidence>
<evidence type="ECO:0000313" key="6">
    <source>
        <dbReference type="Proteomes" id="UP000612362"/>
    </source>
</evidence>
<dbReference type="Proteomes" id="UP000612362">
    <property type="component" value="Unassembled WGS sequence"/>
</dbReference>
<dbReference type="InterPro" id="IPR002173">
    <property type="entry name" value="Carboh/pur_kinase_PfkB_CS"/>
</dbReference>
<dbReference type="InterPro" id="IPR052700">
    <property type="entry name" value="Carb_kinase_PfkB-like"/>
</dbReference>
<protein>
    <submittedName>
        <fullName evidence="5">2-dehydro-3-deoxygluconokinase</fullName>
    </submittedName>
</protein>
<comment type="caution">
    <text evidence="5">The sequence shown here is derived from an EMBL/GenBank/DDBJ whole genome shotgun (WGS) entry which is preliminary data.</text>
</comment>
<proteinExistence type="inferred from homology"/>
<sequence length="310" mass="33288">MSALREGHEVVTLGECMAVMFPVEPLSMDCVSTLKLDIAGAESNTAIGLSRLGHRARFISRVGNDSLGQRVRATLAAEGVDTTHLMTDQEAQTGVFFREWLPDGARRVLYYRRGSAASKLAPEHLEPEAFEGARILHLTGITPALSETCAAAVKRAIHLAHAAGALVSFDPNYRAPLWSPEEARKVLLPLMAQADILLMGHEDALAVLGTDDEEEVLRPHAEFQARVIVLKQAERGASAWSAASAKRIAVPASPVAEVIDPVGAGDAFNAGFLAGWLRDYGLENALRLGAEEGARLVAQTGDYIHTHDSQ</sequence>
<dbReference type="Pfam" id="PF00294">
    <property type="entry name" value="PfkB"/>
    <property type="match status" value="1"/>
</dbReference>